<dbReference type="EMBL" id="CAJDKC010000004">
    <property type="protein sequence ID" value="CAD0360431.1"/>
    <property type="molecule type" value="Genomic_DNA"/>
</dbReference>
<sequence>MHVEVERLHGRRTDDVLPIDLIGVCRPVGANHDKSDRNREPMLHSVM</sequence>
<dbReference type="EMBL" id="CAJDKC010000004">
    <property type="protein sequence ID" value="CAD0360428.1"/>
    <property type="molecule type" value="Genomic_DNA"/>
</dbReference>
<proteinExistence type="predicted"/>
<evidence type="ECO:0000256" key="1">
    <source>
        <dbReference type="SAM" id="MobiDB-lite"/>
    </source>
</evidence>
<feature type="compositionally biased region" description="Basic and acidic residues" evidence="1">
    <location>
        <begin position="31"/>
        <end position="47"/>
    </location>
</feature>
<organism evidence="2 3">
    <name type="scientific">Xanthomonas hortorum pv. carotae</name>
    <dbReference type="NCBI Taxonomy" id="487904"/>
    <lineage>
        <taxon>Bacteria</taxon>
        <taxon>Pseudomonadati</taxon>
        <taxon>Pseudomonadota</taxon>
        <taxon>Gammaproteobacteria</taxon>
        <taxon>Lysobacterales</taxon>
        <taxon>Lysobacteraceae</taxon>
        <taxon>Xanthomonas</taxon>
    </lineage>
</organism>
<evidence type="ECO:0000313" key="2">
    <source>
        <dbReference type="EMBL" id="CAD0360431.1"/>
    </source>
</evidence>
<evidence type="ECO:0000313" key="3">
    <source>
        <dbReference type="Proteomes" id="UP000587508"/>
    </source>
</evidence>
<feature type="region of interest" description="Disordered" evidence="1">
    <location>
        <begin position="28"/>
        <end position="47"/>
    </location>
</feature>
<name>A0A6V7FAB4_9XANT</name>
<dbReference type="AlphaFoldDB" id="A0A6V7FAB4"/>
<protein>
    <submittedName>
        <fullName evidence="2">Uncharacterized protein</fullName>
    </submittedName>
</protein>
<comment type="caution">
    <text evidence="2">The sequence shown here is derived from an EMBL/GenBank/DDBJ whole genome shotgun (WGS) entry which is preliminary data.</text>
</comment>
<dbReference type="Proteomes" id="UP000587508">
    <property type="component" value="Unassembled WGS sequence"/>
</dbReference>
<accession>A0A6V7FAB4</accession>
<gene>
    <name evidence="2" type="ORF">CFBP7900_32140</name>
</gene>
<reference evidence="2 3" key="1">
    <citation type="submission" date="2020-07" db="EMBL/GenBank/DDBJ databases">
        <authorList>
            <person name="Pothier F. J."/>
        </authorList>
    </citation>
    <scope>NUCLEOTIDE SEQUENCE [LARGE SCALE GENOMIC DNA]</scope>
    <source>
        <strain evidence="2 3">CFBP 7900</strain>
    </source>
</reference>